<reference evidence="2 3" key="1">
    <citation type="submission" date="2019-12" db="EMBL/GenBank/DDBJ databases">
        <title>Comparative genomics gives insights into the taxonomy of the Azoarcus-Aromatoleum group and reveals separate origins of nif in the plant-associated Azoarcus and non-plant-associated Aromatoleum sub-groups.</title>
        <authorList>
            <person name="Lafos M."/>
            <person name="Maluk M."/>
            <person name="Batista M."/>
            <person name="Junghare M."/>
            <person name="Carmona M."/>
            <person name="Faoro H."/>
            <person name="Cruz L.M."/>
            <person name="Battistoni F."/>
            <person name="De Souza E."/>
            <person name="Pedrosa F."/>
            <person name="Chen W.-M."/>
            <person name="Poole P.S."/>
            <person name="Dixon R.A."/>
            <person name="James E.K."/>
        </authorList>
    </citation>
    <scope>NUCLEOTIDE SEQUENCE [LARGE SCALE GENOMIC DNA]</scope>
    <source>
        <strain evidence="2 3">Td21</strain>
    </source>
</reference>
<evidence type="ECO:0000256" key="1">
    <source>
        <dbReference type="SAM" id="Phobius"/>
    </source>
</evidence>
<dbReference type="EMBL" id="WTVN01000056">
    <property type="protein sequence ID" value="NMG46243.1"/>
    <property type="molecule type" value="Genomic_DNA"/>
</dbReference>
<keyword evidence="1" id="KW-1133">Transmembrane helix</keyword>
<proteinExistence type="predicted"/>
<keyword evidence="1" id="KW-0812">Transmembrane</keyword>
<gene>
    <name evidence="2" type="ORF">GPA22_21210</name>
</gene>
<protein>
    <submittedName>
        <fullName evidence="2">Uncharacterized protein</fullName>
    </submittedName>
</protein>
<evidence type="ECO:0000313" key="2">
    <source>
        <dbReference type="EMBL" id="NMG46243.1"/>
    </source>
</evidence>
<feature type="transmembrane region" description="Helical" evidence="1">
    <location>
        <begin position="46"/>
        <end position="64"/>
    </location>
</feature>
<dbReference type="RefSeq" id="WP_169258072.1">
    <property type="nucleotide sequence ID" value="NZ_WTVN01000056.1"/>
</dbReference>
<sequence>MDYLIFLASKGDLPIELGESGARFIGKLLHRVSELNWSGTWGFWEWFWAIALALAFFLGIVAFLRQEDVD</sequence>
<organism evidence="2 3">
    <name type="scientific">Aromatoleum toluvorans</name>
    <dbReference type="NCBI Taxonomy" id="92002"/>
    <lineage>
        <taxon>Bacteria</taxon>
        <taxon>Pseudomonadati</taxon>
        <taxon>Pseudomonadota</taxon>
        <taxon>Betaproteobacteria</taxon>
        <taxon>Rhodocyclales</taxon>
        <taxon>Rhodocyclaceae</taxon>
        <taxon>Aromatoleum</taxon>
    </lineage>
</organism>
<dbReference type="Proteomes" id="UP000623795">
    <property type="component" value="Unassembled WGS sequence"/>
</dbReference>
<accession>A0ABX1Q3M4</accession>
<evidence type="ECO:0000313" key="3">
    <source>
        <dbReference type="Proteomes" id="UP000623795"/>
    </source>
</evidence>
<keyword evidence="3" id="KW-1185">Reference proteome</keyword>
<comment type="caution">
    <text evidence="2">The sequence shown here is derived from an EMBL/GenBank/DDBJ whole genome shotgun (WGS) entry which is preliminary data.</text>
</comment>
<name>A0ABX1Q3M4_9RHOO</name>
<keyword evidence="1" id="KW-0472">Membrane</keyword>